<evidence type="ECO:0000313" key="2">
    <source>
        <dbReference type="Proteomes" id="UP001219525"/>
    </source>
</evidence>
<dbReference type="EMBL" id="JARJCW010000001">
    <property type="protein sequence ID" value="KAJ7230339.1"/>
    <property type="molecule type" value="Genomic_DNA"/>
</dbReference>
<gene>
    <name evidence="1" type="ORF">GGX14DRAFT_582904</name>
</gene>
<sequence>MRQTRTTAPPRILRGAHTAQLPTRPHSVIARLSRAAENFLVASRTPVRMRSPSPTVSAAKLSLAPVPPSPPLCGHRTVTADTPVRRKSQLQRRLADDSLASCRARRRECRVYTTWRLTEPNLKGFRCGQTVAHRLPSTAVPSPVPFLRDILNFNDGTETGRVCPSPTRRNDGLARLRVQVLQSAWQECIASSNPRAKRKSARVIPGAAKTLWSSPVGRPTSGLVGRCAGMGGVLPSSPRSLCLA</sequence>
<dbReference type="AlphaFoldDB" id="A0AAD6YVX9"/>
<evidence type="ECO:0000313" key="1">
    <source>
        <dbReference type="EMBL" id="KAJ7230339.1"/>
    </source>
</evidence>
<accession>A0AAD6YVX9</accession>
<name>A0AAD6YVX9_9AGAR</name>
<reference evidence="1" key="1">
    <citation type="submission" date="2023-03" db="EMBL/GenBank/DDBJ databases">
        <title>Massive genome expansion in bonnet fungi (Mycena s.s.) driven by repeated elements and novel gene families across ecological guilds.</title>
        <authorList>
            <consortium name="Lawrence Berkeley National Laboratory"/>
            <person name="Harder C.B."/>
            <person name="Miyauchi S."/>
            <person name="Viragh M."/>
            <person name="Kuo A."/>
            <person name="Thoen E."/>
            <person name="Andreopoulos B."/>
            <person name="Lu D."/>
            <person name="Skrede I."/>
            <person name="Drula E."/>
            <person name="Henrissat B."/>
            <person name="Morin E."/>
            <person name="Kohler A."/>
            <person name="Barry K."/>
            <person name="LaButti K."/>
            <person name="Morin E."/>
            <person name="Salamov A."/>
            <person name="Lipzen A."/>
            <person name="Mereny Z."/>
            <person name="Hegedus B."/>
            <person name="Baldrian P."/>
            <person name="Stursova M."/>
            <person name="Weitz H."/>
            <person name="Taylor A."/>
            <person name="Grigoriev I.V."/>
            <person name="Nagy L.G."/>
            <person name="Martin F."/>
            <person name="Kauserud H."/>
        </authorList>
    </citation>
    <scope>NUCLEOTIDE SEQUENCE</scope>
    <source>
        <strain evidence="1">9144</strain>
    </source>
</reference>
<protein>
    <submittedName>
        <fullName evidence="1">Uncharacterized protein</fullName>
    </submittedName>
</protein>
<keyword evidence="2" id="KW-1185">Reference proteome</keyword>
<proteinExistence type="predicted"/>
<dbReference type="Proteomes" id="UP001219525">
    <property type="component" value="Unassembled WGS sequence"/>
</dbReference>
<comment type="caution">
    <text evidence="1">The sequence shown here is derived from an EMBL/GenBank/DDBJ whole genome shotgun (WGS) entry which is preliminary data.</text>
</comment>
<organism evidence="1 2">
    <name type="scientific">Mycena pura</name>
    <dbReference type="NCBI Taxonomy" id="153505"/>
    <lineage>
        <taxon>Eukaryota</taxon>
        <taxon>Fungi</taxon>
        <taxon>Dikarya</taxon>
        <taxon>Basidiomycota</taxon>
        <taxon>Agaricomycotina</taxon>
        <taxon>Agaricomycetes</taxon>
        <taxon>Agaricomycetidae</taxon>
        <taxon>Agaricales</taxon>
        <taxon>Marasmiineae</taxon>
        <taxon>Mycenaceae</taxon>
        <taxon>Mycena</taxon>
    </lineage>
</organism>